<protein>
    <submittedName>
        <fullName evidence="2">Uncharacterized protein</fullName>
    </submittedName>
</protein>
<dbReference type="AlphaFoldDB" id="A0A9Q3PWD1"/>
<feature type="region of interest" description="Disordered" evidence="1">
    <location>
        <begin position="81"/>
        <end position="108"/>
    </location>
</feature>
<gene>
    <name evidence="2" type="ORF">O181_114447</name>
</gene>
<sequence length="159" mass="17545">MSPKIPLTTPIESLINVSGLNIDVGNVTARTSTTWSRPNISVTPIPQKPTNTQIHVPEGPESTPEILSKVNTQSNFPCDFLLNHGENPEESQEPLGKSKKPSLNIPSGSQVHVGYEKQFDGGKEKDHWKILIRVVFQRLGKILRQSLAIYFMSSKCQAG</sequence>
<dbReference type="Proteomes" id="UP000765509">
    <property type="component" value="Unassembled WGS sequence"/>
</dbReference>
<keyword evidence="3" id="KW-1185">Reference proteome</keyword>
<dbReference type="EMBL" id="AVOT02094811">
    <property type="protein sequence ID" value="MBW0574732.1"/>
    <property type="molecule type" value="Genomic_DNA"/>
</dbReference>
<feature type="compositionally biased region" description="Polar residues" evidence="1">
    <location>
        <begin position="38"/>
        <end position="54"/>
    </location>
</feature>
<evidence type="ECO:0000256" key="1">
    <source>
        <dbReference type="SAM" id="MobiDB-lite"/>
    </source>
</evidence>
<proteinExistence type="predicted"/>
<organism evidence="2 3">
    <name type="scientific">Austropuccinia psidii MF-1</name>
    <dbReference type="NCBI Taxonomy" id="1389203"/>
    <lineage>
        <taxon>Eukaryota</taxon>
        <taxon>Fungi</taxon>
        <taxon>Dikarya</taxon>
        <taxon>Basidiomycota</taxon>
        <taxon>Pucciniomycotina</taxon>
        <taxon>Pucciniomycetes</taxon>
        <taxon>Pucciniales</taxon>
        <taxon>Sphaerophragmiaceae</taxon>
        <taxon>Austropuccinia</taxon>
    </lineage>
</organism>
<feature type="region of interest" description="Disordered" evidence="1">
    <location>
        <begin position="38"/>
        <end position="64"/>
    </location>
</feature>
<comment type="caution">
    <text evidence="2">The sequence shown here is derived from an EMBL/GenBank/DDBJ whole genome shotgun (WGS) entry which is preliminary data.</text>
</comment>
<name>A0A9Q3PWD1_9BASI</name>
<reference evidence="2" key="1">
    <citation type="submission" date="2021-03" db="EMBL/GenBank/DDBJ databases">
        <title>Draft genome sequence of rust myrtle Austropuccinia psidii MF-1, a brazilian biotype.</title>
        <authorList>
            <person name="Quecine M.C."/>
            <person name="Pachon D.M.R."/>
            <person name="Bonatelli M.L."/>
            <person name="Correr F.H."/>
            <person name="Franceschini L.M."/>
            <person name="Leite T.F."/>
            <person name="Margarido G.R.A."/>
            <person name="Almeida C.A."/>
            <person name="Ferrarezi J.A."/>
            <person name="Labate C.A."/>
        </authorList>
    </citation>
    <scope>NUCLEOTIDE SEQUENCE</scope>
    <source>
        <strain evidence="2">MF-1</strain>
    </source>
</reference>
<evidence type="ECO:0000313" key="3">
    <source>
        <dbReference type="Proteomes" id="UP000765509"/>
    </source>
</evidence>
<accession>A0A9Q3PWD1</accession>
<evidence type="ECO:0000313" key="2">
    <source>
        <dbReference type="EMBL" id="MBW0574732.1"/>
    </source>
</evidence>